<dbReference type="RefSeq" id="WP_110324899.1">
    <property type="nucleotide sequence ID" value="NZ_QJKD01000014.1"/>
</dbReference>
<evidence type="ECO:0000313" key="4">
    <source>
        <dbReference type="Proteomes" id="UP000248057"/>
    </source>
</evidence>
<dbReference type="Gene3D" id="3.10.350.10">
    <property type="entry name" value="LysM domain"/>
    <property type="match status" value="1"/>
</dbReference>
<evidence type="ECO:0000259" key="2">
    <source>
        <dbReference type="PROSITE" id="PS51782"/>
    </source>
</evidence>
<proteinExistence type="predicted"/>
<dbReference type="GeneID" id="86063727"/>
<dbReference type="Proteomes" id="UP000248057">
    <property type="component" value="Unassembled WGS sequence"/>
</dbReference>
<keyword evidence="1" id="KW-0732">Signal</keyword>
<feature type="domain" description="LysM" evidence="2">
    <location>
        <begin position="229"/>
        <end position="278"/>
    </location>
</feature>
<organism evidence="3 4">
    <name type="scientific">Hungatella effluvii</name>
    <dbReference type="NCBI Taxonomy" id="1096246"/>
    <lineage>
        <taxon>Bacteria</taxon>
        <taxon>Bacillati</taxon>
        <taxon>Bacillota</taxon>
        <taxon>Clostridia</taxon>
        <taxon>Lachnospirales</taxon>
        <taxon>Lachnospiraceae</taxon>
        <taxon>Hungatella</taxon>
    </lineage>
</organism>
<protein>
    <submittedName>
        <fullName evidence="3">LysM domain-containing protein</fullName>
    </submittedName>
</protein>
<sequence length="285" mass="32940">MKCLIKTRILFFSITAILLAASPFSSYAENKELSEQEFARICEENHAEQSRRLHPPLKDPASNPFNYEFHYREVLLSSDGKSFADNPHDMKGYRNLAAGQIIMDMEDGYEISYEYQIRGMDAEDAKEYVVEGGKITPYYRAIPSNPVPDSEKQYTYVSNDPKELPVIPDFPKDYDWKKHKDTTLHVSSYVTVRSLNDGSTYNYYSRLSFVTNLDKDVPDCYFLTPTDLEGYTIQKGDSLRKIAQKYYGNSDDWIYILKRNQDYISNADRIQPGTFIVIPNAQVVR</sequence>
<dbReference type="EMBL" id="QJKD01000014">
    <property type="protein sequence ID" value="PXX49240.1"/>
    <property type="molecule type" value="Genomic_DNA"/>
</dbReference>
<comment type="caution">
    <text evidence="3">The sequence shown here is derived from an EMBL/GenBank/DDBJ whole genome shotgun (WGS) entry which is preliminary data.</text>
</comment>
<name>A0A2V3Y0G8_9FIRM</name>
<gene>
    <name evidence="3" type="ORF">DFR60_11429</name>
</gene>
<evidence type="ECO:0000313" key="3">
    <source>
        <dbReference type="EMBL" id="PXX49240.1"/>
    </source>
</evidence>
<keyword evidence="4" id="KW-1185">Reference proteome</keyword>
<dbReference type="SMART" id="SM00257">
    <property type="entry name" value="LysM"/>
    <property type="match status" value="1"/>
</dbReference>
<feature type="signal peptide" evidence="1">
    <location>
        <begin position="1"/>
        <end position="28"/>
    </location>
</feature>
<dbReference type="AlphaFoldDB" id="A0A2V3Y0G8"/>
<accession>A0A2V3Y0G8</accession>
<reference evidence="3 4" key="1">
    <citation type="submission" date="2018-05" db="EMBL/GenBank/DDBJ databases">
        <title>Genomic Encyclopedia of Type Strains, Phase IV (KMG-IV): sequencing the most valuable type-strain genomes for metagenomic binning, comparative biology and taxonomic classification.</title>
        <authorList>
            <person name="Goeker M."/>
        </authorList>
    </citation>
    <scope>NUCLEOTIDE SEQUENCE [LARGE SCALE GENOMIC DNA]</scope>
    <source>
        <strain evidence="3 4">DSM 24995</strain>
    </source>
</reference>
<dbReference type="CDD" id="cd00118">
    <property type="entry name" value="LysM"/>
    <property type="match status" value="1"/>
</dbReference>
<dbReference type="InterPro" id="IPR036779">
    <property type="entry name" value="LysM_dom_sf"/>
</dbReference>
<evidence type="ECO:0000256" key="1">
    <source>
        <dbReference type="SAM" id="SignalP"/>
    </source>
</evidence>
<dbReference type="SUPFAM" id="SSF54106">
    <property type="entry name" value="LysM domain"/>
    <property type="match status" value="1"/>
</dbReference>
<dbReference type="InterPro" id="IPR018392">
    <property type="entry name" value="LysM"/>
</dbReference>
<feature type="chain" id="PRO_5016020426" evidence="1">
    <location>
        <begin position="29"/>
        <end position="285"/>
    </location>
</feature>
<dbReference type="Pfam" id="PF01476">
    <property type="entry name" value="LysM"/>
    <property type="match status" value="1"/>
</dbReference>
<dbReference type="PROSITE" id="PS51782">
    <property type="entry name" value="LYSM"/>
    <property type="match status" value="1"/>
</dbReference>